<dbReference type="EMBL" id="CM047737">
    <property type="protein sequence ID" value="KAJ0049229.1"/>
    <property type="molecule type" value="Genomic_DNA"/>
</dbReference>
<evidence type="ECO:0000313" key="2">
    <source>
        <dbReference type="Proteomes" id="UP001163603"/>
    </source>
</evidence>
<name>A0ACC0ZCT3_9ROSI</name>
<gene>
    <name evidence="1" type="ORF">Pint_15584</name>
</gene>
<accession>A0ACC0ZCT3</accession>
<evidence type="ECO:0000313" key="1">
    <source>
        <dbReference type="EMBL" id="KAJ0049229.1"/>
    </source>
</evidence>
<proteinExistence type="predicted"/>
<keyword evidence="2" id="KW-1185">Reference proteome</keyword>
<sequence>MPKQFQQNDGRRAPKGHFVVYVGEELRRFTVPLSYLKNPTFSQLLDKVAKEDLGKELTIWGSLIPMLMTILALMVEGVSERDGDGELVTVSED</sequence>
<protein>
    <submittedName>
        <fullName evidence="1">Uncharacterized protein</fullName>
    </submittedName>
</protein>
<dbReference type="Proteomes" id="UP001163603">
    <property type="component" value="Chromosome 2"/>
</dbReference>
<organism evidence="1 2">
    <name type="scientific">Pistacia integerrima</name>
    <dbReference type="NCBI Taxonomy" id="434235"/>
    <lineage>
        <taxon>Eukaryota</taxon>
        <taxon>Viridiplantae</taxon>
        <taxon>Streptophyta</taxon>
        <taxon>Embryophyta</taxon>
        <taxon>Tracheophyta</taxon>
        <taxon>Spermatophyta</taxon>
        <taxon>Magnoliopsida</taxon>
        <taxon>eudicotyledons</taxon>
        <taxon>Gunneridae</taxon>
        <taxon>Pentapetalae</taxon>
        <taxon>rosids</taxon>
        <taxon>malvids</taxon>
        <taxon>Sapindales</taxon>
        <taxon>Anacardiaceae</taxon>
        <taxon>Pistacia</taxon>
    </lineage>
</organism>
<comment type="caution">
    <text evidence="1">The sequence shown here is derived from an EMBL/GenBank/DDBJ whole genome shotgun (WGS) entry which is preliminary data.</text>
</comment>
<reference evidence="2" key="1">
    <citation type="journal article" date="2023" name="G3 (Bethesda)">
        <title>Genome assembly and association tests identify interacting loci associated with vigor, precocity, and sex in interspecific pistachio rootstocks.</title>
        <authorList>
            <person name="Palmer W."/>
            <person name="Jacygrad E."/>
            <person name="Sagayaradj S."/>
            <person name="Cavanaugh K."/>
            <person name="Han R."/>
            <person name="Bertier L."/>
            <person name="Beede B."/>
            <person name="Kafkas S."/>
            <person name="Golino D."/>
            <person name="Preece J."/>
            <person name="Michelmore R."/>
        </authorList>
    </citation>
    <scope>NUCLEOTIDE SEQUENCE [LARGE SCALE GENOMIC DNA]</scope>
</reference>